<dbReference type="STRING" id="1125699.HMPREF9194_01582"/>
<comment type="similarity">
    <text evidence="6">Belongs to the methyltransferase superfamily. RlmI family.</text>
</comment>
<dbReference type="CDD" id="cd11572">
    <property type="entry name" value="RlmI_M_like"/>
    <property type="match status" value="1"/>
</dbReference>
<dbReference type="HOGENOM" id="CLU_014042_0_0_12"/>
<comment type="subcellular location">
    <subcellularLocation>
        <location evidence="1">Cytoplasm</location>
    </subcellularLocation>
</comment>
<keyword evidence="3" id="KW-0489">Methyltransferase</keyword>
<dbReference type="RefSeq" id="WP_016525850.1">
    <property type="nucleotide sequence ID" value="NZ_KE332518.1"/>
</dbReference>
<dbReference type="AlphaFoldDB" id="S3L379"/>
<dbReference type="PATRIC" id="fig|1125699.3.peg.1593"/>
<keyword evidence="4" id="KW-0808">Transferase</keyword>
<dbReference type="InterPro" id="IPR041532">
    <property type="entry name" value="RlmI-like_PUA"/>
</dbReference>
<protein>
    <recommendedName>
        <fullName evidence="11">PUA domain-containing protein</fullName>
    </recommendedName>
</protein>
<dbReference type="CDD" id="cd21153">
    <property type="entry name" value="PUA_RlmI"/>
    <property type="match status" value="1"/>
</dbReference>
<evidence type="ECO:0000256" key="1">
    <source>
        <dbReference type="ARBA" id="ARBA00004496"/>
    </source>
</evidence>
<evidence type="ECO:0000256" key="4">
    <source>
        <dbReference type="ARBA" id="ARBA00022679"/>
    </source>
</evidence>
<dbReference type="GO" id="GO:0032259">
    <property type="term" value="P:methylation"/>
    <property type="evidence" value="ECO:0007669"/>
    <property type="project" value="UniProtKB-KW"/>
</dbReference>
<dbReference type="EMBL" id="ATFF01000006">
    <property type="protein sequence ID" value="EPF31239.1"/>
    <property type="molecule type" value="Genomic_DNA"/>
</dbReference>
<dbReference type="CDD" id="cd02440">
    <property type="entry name" value="AdoMet_MTases"/>
    <property type="match status" value="1"/>
</dbReference>
<keyword evidence="5" id="KW-0949">S-adenosyl-L-methionine</keyword>
<dbReference type="GO" id="GO:0008168">
    <property type="term" value="F:methyltransferase activity"/>
    <property type="evidence" value="ECO:0007669"/>
    <property type="project" value="UniProtKB-KW"/>
</dbReference>
<accession>S3L379</accession>
<dbReference type="PANTHER" id="PTHR42873">
    <property type="entry name" value="RIBOSOMAL RNA LARGE SUBUNIT METHYLTRANSFERASE"/>
    <property type="match status" value="1"/>
</dbReference>
<feature type="domain" description="RlmI-like PUA" evidence="8">
    <location>
        <begin position="5"/>
        <end position="79"/>
    </location>
</feature>
<dbReference type="Gene3D" id="3.40.50.150">
    <property type="entry name" value="Vaccinia Virus protein VP39"/>
    <property type="match status" value="1"/>
</dbReference>
<dbReference type="InterPro" id="IPR019614">
    <property type="entry name" value="SAM-dep_methyl-trfase"/>
</dbReference>
<dbReference type="Proteomes" id="UP000014541">
    <property type="component" value="Unassembled WGS sequence"/>
</dbReference>
<dbReference type="PANTHER" id="PTHR42873:SF1">
    <property type="entry name" value="S-ADENOSYLMETHIONINE-DEPENDENT METHYLTRANSFERASE DOMAIN-CONTAINING PROTEIN"/>
    <property type="match status" value="1"/>
</dbReference>
<dbReference type="OrthoDB" id="9805492at2"/>
<evidence type="ECO:0000256" key="3">
    <source>
        <dbReference type="ARBA" id="ARBA00022603"/>
    </source>
</evidence>
<organism evidence="9 10">
    <name type="scientific">Treponema maltophilum ATCC 51939</name>
    <dbReference type="NCBI Taxonomy" id="1125699"/>
    <lineage>
        <taxon>Bacteria</taxon>
        <taxon>Pseudomonadati</taxon>
        <taxon>Spirochaetota</taxon>
        <taxon>Spirochaetia</taxon>
        <taxon>Spirochaetales</taxon>
        <taxon>Treponemataceae</taxon>
        <taxon>Treponema</taxon>
    </lineage>
</organism>
<dbReference type="Pfam" id="PF10672">
    <property type="entry name" value="Methyltrans_SAM"/>
    <property type="match status" value="1"/>
</dbReference>
<evidence type="ECO:0000256" key="6">
    <source>
        <dbReference type="ARBA" id="ARBA00038091"/>
    </source>
</evidence>
<dbReference type="SUPFAM" id="SSF53335">
    <property type="entry name" value="S-adenosyl-L-methionine-dependent methyltransferases"/>
    <property type="match status" value="1"/>
</dbReference>
<dbReference type="GO" id="GO:0005737">
    <property type="term" value="C:cytoplasm"/>
    <property type="evidence" value="ECO:0007669"/>
    <property type="project" value="UniProtKB-SubCell"/>
</dbReference>
<evidence type="ECO:0000256" key="5">
    <source>
        <dbReference type="ARBA" id="ARBA00022691"/>
    </source>
</evidence>
<comment type="caution">
    <text evidence="9">The sequence shown here is derived from an EMBL/GenBank/DDBJ whole genome shotgun (WGS) entry which is preliminary data.</text>
</comment>
<reference evidence="9 10" key="1">
    <citation type="submission" date="2013-04" db="EMBL/GenBank/DDBJ databases">
        <title>The Genome Sequence of Treponema maltophilum ATCC 51939.</title>
        <authorList>
            <consortium name="The Broad Institute Genomics Platform"/>
            <person name="Earl A."/>
            <person name="Ward D."/>
            <person name="Feldgarden M."/>
            <person name="Gevers D."/>
            <person name="Leonetti C."/>
            <person name="Blanton J.M."/>
            <person name="Dewhirst F.E."/>
            <person name="Izard J."/>
            <person name="Walker B."/>
            <person name="Young S."/>
            <person name="Zeng Q."/>
            <person name="Gargeya S."/>
            <person name="Fitzgerald M."/>
            <person name="Haas B."/>
            <person name="Abouelleil A."/>
            <person name="Allen A.W."/>
            <person name="Alvarado L."/>
            <person name="Arachchi H.M."/>
            <person name="Berlin A.M."/>
            <person name="Chapman S.B."/>
            <person name="Gainer-Dewar J."/>
            <person name="Goldberg J."/>
            <person name="Griggs A."/>
            <person name="Gujja S."/>
            <person name="Hansen M."/>
            <person name="Howarth C."/>
            <person name="Imamovic A."/>
            <person name="Ireland A."/>
            <person name="Larimer J."/>
            <person name="McCowan C."/>
            <person name="Murphy C."/>
            <person name="Pearson M."/>
            <person name="Poon T.W."/>
            <person name="Priest M."/>
            <person name="Roberts A."/>
            <person name="Saif S."/>
            <person name="Shea T."/>
            <person name="Sisk P."/>
            <person name="Sykes S."/>
            <person name="Wortman J."/>
            <person name="Nusbaum C."/>
            <person name="Birren B."/>
        </authorList>
    </citation>
    <scope>NUCLEOTIDE SEQUENCE [LARGE SCALE GENOMIC DNA]</scope>
    <source>
        <strain evidence="9 10">ATCC 51939</strain>
    </source>
</reference>
<name>S3L379_TREMA</name>
<dbReference type="Gene3D" id="2.30.130.10">
    <property type="entry name" value="PUA domain"/>
    <property type="match status" value="1"/>
</dbReference>
<evidence type="ECO:0000259" key="8">
    <source>
        <dbReference type="Pfam" id="PF17785"/>
    </source>
</evidence>
<sequence length="411" mass="45477">MLAKIFLRPKEEVEIRQGFPWVFDNEIAYIKENKDGGKIPLAESSVADGCAVNVFSSSGQYEGTGILNKKSKIAVRFLAKDSSSTGVFDRAFFEKKINDALSLRAPFFASEDSCRLIFGEADFLPGLIVERYVDIQNRIYLVVQFLALCTETYRDIIIDILNETCRPFGIYERSDANIRLKEGLPLRAGWIGDERSGVITIRENGVLLNVDIAAGQKTGYFLDQKFNRQRAAVLAKDREVLDTFTHTGAFGLNAVAGGAKSVTAVDISEDAVKTVKENIALNKAESRMNVIQADVFDILKEYEQNGRLFDMIILDPPAFAKNAKALDKAYGGYKEINLRAMKILRSGGILISCSCSQFMDSALFYSMLTHAASDAKRTVQIAEKRGAGPDHPVPLGYPKAEYLTCAICRVL</sequence>
<gene>
    <name evidence="9" type="ORF">HMPREF9194_01582</name>
</gene>
<feature type="domain" description="S-adenosylmethionine-dependent methyltransferase" evidence="7">
    <location>
        <begin position="189"/>
        <end position="359"/>
    </location>
</feature>
<dbReference type="Pfam" id="PF17785">
    <property type="entry name" value="PUA_3"/>
    <property type="match status" value="1"/>
</dbReference>
<proteinExistence type="inferred from homology"/>
<keyword evidence="10" id="KW-1185">Reference proteome</keyword>
<evidence type="ECO:0008006" key="11">
    <source>
        <dbReference type="Google" id="ProtNLM"/>
    </source>
</evidence>
<dbReference type="eggNOG" id="COG1092">
    <property type="taxonomic scope" value="Bacteria"/>
</dbReference>
<dbReference type="GO" id="GO:0003723">
    <property type="term" value="F:RNA binding"/>
    <property type="evidence" value="ECO:0007669"/>
    <property type="project" value="InterPro"/>
</dbReference>
<dbReference type="InterPro" id="IPR015947">
    <property type="entry name" value="PUA-like_sf"/>
</dbReference>
<dbReference type="Gene3D" id="3.30.750.80">
    <property type="entry name" value="RNA methyltransferase domain (HRMD) like"/>
    <property type="match status" value="1"/>
</dbReference>
<dbReference type="InterPro" id="IPR029063">
    <property type="entry name" value="SAM-dependent_MTases_sf"/>
</dbReference>
<dbReference type="InterPro" id="IPR036974">
    <property type="entry name" value="PUA_sf"/>
</dbReference>
<keyword evidence="2" id="KW-0963">Cytoplasm</keyword>
<evidence type="ECO:0000256" key="2">
    <source>
        <dbReference type="ARBA" id="ARBA00022490"/>
    </source>
</evidence>
<evidence type="ECO:0000313" key="9">
    <source>
        <dbReference type="EMBL" id="EPF31239.1"/>
    </source>
</evidence>
<evidence type="ECO:0000259" key="7">
    <source>
        <dbReference type="Pfam" id="PF10672"/>
    </source>
</evidence>
<evidence type="ECO:0000313" key="10">
    <source>
        <dbReference type="Proteomes" id="UP000014541"/>
    </source>
</evidence>
<dbReference type="SUPFAM" id="SSF88697">
    <property type="entry name" value="PUA domain-like"/>
    <property type="match status" value="1"/>
</dbReference>